<evidence type="ECO:0000256" key="1">
    <source>
        <dbReference type="SAM" id="SignalP"/>
    </source>
</evidence>
<proteinExistence type="predicted"/>
<dbReference type="GO" id="GO:0006508">
    <property type="term" value="P:proteolysis"/>
    <property type="evidence" value="ECO:0007669"/>
    <property type="project" value="InterPro"/>
</dbReference>
<comment type="caution">
    <text evidence="3">The sequence shown here is derived from an EMBL/GenBank/DDBJ whole genome shotgun (WGS) entry which is preliminary data.</text>
</comment>
<dbReference type="PANTHER" id="PTHR12147">
    <property type="entry name" value="METALLOPEPTIDASE M28 FAMILY MEMBER"/>
    <property type="match status" value="1"/>
</dbReference>
<dbReference type="SUPFAM" id="SSF50156">
    <property type="entry name" value="PDZ domain-like"/>
    <property type="match status" value="1"/>
</dbReference>
<dbReference type="Gene3D" id="2.30.42.10">
    <property type="match status" value="1"/>
</dbReference>
<dbReference type="InterPro" id="IPR036034">
    <property type="entry name" value="PDZ_sf"/>
</dbReference>
<dbReference type="GO" id="GO:0008235">
    <property type="term" value="F:metalloexopeptidase activity"/>
    <property type="evidence" value="ECO:0007669"/>
    <property type="project" value="InterPro"/>
</dbReference>
<feature type="domain" description="PDZ" evidence="2">
    <location>
        <begin position="335"/>
        <end position="407"/>
    </location>
</feature>
<dbReference type="PANTHER" id="PTHR12147:SF26">
    <property type="entry name" value="PEPTIDASE M28 DOMAIN-CONTAINING PROTEIN"/>
    <property type="match status" value="1"/>
</dbReference>
<evidence type="ECO:0000313" key="4">
    <source>
        <dbReference type="Proteomes" id="UP001232063"/>
    </source>
</evidence>
<keyword evidence="1" id="KW-0732">Signal</keyword>
<protein>
    <submittedName>
        <fullName evidence="3">M20/M25/M40 family metallo-hydrolase</fullName>
    </submittedName>
</protein>
<dbReference type="EMBL" id="JASJOU010000005">
    <property type="protein sequence ID" value="MDJ1502194.1"/>
    <property type="molecule type" value="Genomic_DNA"/>
</dbReference>
<feature type="chain" id="PRO_5042195535" evidence="1">
    <location>
        <begin position="27"/>
        <end position="416"/>
    </location>
</feature>
<dbReference type="Pfam" id="PF13180">
    <property type="entry name" value="PDZ_2"/>
    <property type="match status" value="1"/>
</dbReference>
<keyword evidence="4" id="KW-1185">Reference proteome</keyword>
<dbReference type="AlphaFoldDB" id="A0AAE3R685"/>
<evidence type="ECO:0000313" key="3">
    <source>
        <dbReference type="EMBL" id="MDJ1502194.1"/>
    </source>
</evidence>
<sequence>MTSNTMKRNAFIGITLSLLSFYNAGAQTISTTDIKKHITILASDKMEGRGSGKKGGELAADYIAGQFKVLKLVPKGDAKGYFQYFDVKNSSTHGAVDTTNRTTKNVIGYLDNGARETIVIGAHYDHLGMGHDGGSLDISPLGKIHNGADDNASGVAGVLELAKYYSQNKEKEKVNLLFICFSGEEMGLLGSKYFTDHPIVDLSKIDCMLNMDMVGRLPENKTLIVSGVGTSPSWGNILRKYESDKLKASFDSSGIGASDHTSFYLKNIPVLHFFTGSHSDYHKPGDDADKINYVGEQIVLQYIIQVISDIAVLPHLAFTPTKTNSNQSASVSMKVTMGIMPSYASDGNGLKVDAVSENKPAKKAGVLTGDVIVAIDEHKVTDIHTYMEALNFYEKGASAQVKIRRGAETVTLTVQF</sequence>
<dbReference type="Proteomes" id="UP001232063">
    <property type="component" value="Unassembled WGS sequence"/>
</dbReference>
<accession>A0AAE3R685</accession>
<gene>
    <name evidence="3" type="ORF">QNI22_16120</name>
</gene>
<dbReference type="InterPro" id="IPR001478">
    <property type="entry name" value="PDZ"/>
</dbReference>
<dbReference type="InterPro" id="IPR045175">
    <property type="entry name" value="M28_fam"/>
</dbReference>
<evidence type="ECO:0000259" key="2">
    <source>
        <dbReference type="SMART" id="SM00228"/>
    </source>
</evidence>
<name>A0AAE3R685_9BACT</name>
<dbReference type="Pfam" id="PF04389">
    <property type="entry name" value="Peptidase_M28"/>
    <property type="match status" value="1"/>
</dbReference>
<dbReference type="SMART" id="SM00228">
    <property type="entry name" value="PDZ"/>
    <property type="match status" value="1"/>
</dbReference>
<dbReference type="SUPFAM" id="SSF53187">
    <property type="entry name" value="Zn-dependent exopeptidases"/>
    <property type="match status" value="1"/>
</dbReference>
<feature type="signal peptide" evidence="1">
    <location>
        <begin position="1"/>
        <end position="26"/>
    </location>
</feature>
<reference evidence="3" key="1">
    <citation type="submission" date="2023-05" db="EMBL/GenBank/DDBJ databases">
        <authorList>
            <person name="Zhang X."/>
        </authorList>
    </citation>
    <scope>NUCLEOTIDE SEQUENCE</scope>
    <source>
        <strain evidence="3">BD1B2-1</strain>
    </source>
</reference>
<dbReference type="Gene3D" id="3.40.630.10">
    <property type="entry name" value="Zn peptidases"/>
    <property type="match status" value="1"/>
</dbReference>
<dbReference type="InterPro" id="IPR007484">
    <property type="entry name" value="Peptidase_M28"/>
</dbReference>
<organism evidence="3 4">
    <name type="scientific">Xanthocytophaga agilis</name>
    <dbReference type="NCBI Taxonomy" id="3048010"/>
    <lineage>
        <taxon>Bacteria</taxon>
        <taxon>Pseudomonadati</taxon>
        <taxon>Bacteroidota</taxon>
        <taxon>Cytophagia</taxon>
        <taxon>Cytophagales</taxon>
        <taxon>Rhodocytophagaceae</taxon>
        <taxon>Xanthocytophaga</taxon>
    </lineage>
</organism>